<reference evidence="16 17" key="1">
    <citation type="journal article" date="2005" name="PLoS Biol.">
        <title>The genomes of Oryza sativa: a history of duplications.</title>
        <authorList>
            <person name="Yu J."/>
            <person name="Wang J."/>
            <person name="Lin W."/>
            <person name="Li S."/>
            <person name="Li H."/>
            <person name="Zhou J."/>
            <person name="Ni P."/>
            <person name="Dong W."/>
            <person name="Hu S."/>
            <person name="Zeng C."/>
            <person name="Zhang J."/>
            <person name="Zhang Y."/>
            <person name="Li R."/>
            <person name="Xu Z."/>
            <person name="Li S."/>
            <person name="Li X."/>
            <person name="Zheng H."/>
            <person name="Cong L."/>
            <person name="Lin L."/>
            <person name="Yin J."/>
            <person name="Geng J."/>
            <person name="Li G."/>
            <person name="Shi J."/>
            <person name="Liu J."/>
            <person name="Lv H."/>
            <person name="Li J."/>
            <person name="Wang J."/>
            <person name="Deng Y."/>
            <person name="Ran L."/>
            <person name="Shi X."/>
            <person name="Wang X."/>
            <person name="Wu Q."/>
            <person name="Li C."/>
            <person name="Ren X."/>
            <person name="Wang J."/>
            <person name="Wang X."/>
            <person name="Li D."/>
            <person name="Liu D."/>
            <person name="Zhang X."/>
            <person name="Ji Z."/>
            <person name="Zhao W."/>
            <person name="Sun Y."/>
            <person name="Zhang Z."/>
            <person name="Bao J."/>
            <person name="Han Y."/>
            <person name="Dong L."/>
            <person name="Ji J."/>
            <person name="Chen P."/>
            <person name="Wu S."/>
            <person name="Liu J."/>
            <person name="Xiao Y."/>
            <person name="Bu D."/>
            <person name="Tan J."/>
            <person name="Yang L."/>
            <person name="Ye C."/>
            <person name="Zhang J."/>
            <person name="Xu J."/>
            <person name="Zhou Y."/>
            <person name="Yu Y."/>
            <person name="Zhang B."/>
            <person name="Zhuang S."/>
            <person name="Wei H."/>
            <person name="Liu B."/>
            <person name="Lei M."/>
            <person name="Yu H."/>
            <person name="Li Y."/>
            <person name="Xu H."/>
            <person name="Wei S."/>
            <person name="He X."/>
            <person name="Fang L."/>
            <person name="Zhang Z."/>
            <person name="Zhang Y."/>
            <person name="Huang X."/>
            <person name="Su Z."/>
            <person name="Tong W."/>
            <person name="Li J."/>
            <person name="Tong Z."/>
            <person name="Li S."/>
            <person name="Ye J."/>
            <person name="Wang L."/>
            <person name="Fang L."/>
            <person name="Lei T."/>
            <person name="Chen C."/>
            <person name="Chen H."/>
            <person name="Xu Z."/>
            <person name="Li H."/>
            <person name="Huang H."/>
            <person name="Zhang F."/>
            <person name="Xu H."/>
            <person name="Li N."/>
            <person name="Zhao C."/>
            <person name="Li S."/>
            <person name="Dong L."/>
            <person name="Huang Y."/>
            <person name="Li L."/>
            <person name="Xi Y."/>
            <person name="Qi Q."/>
            <person name="Li W."/>
            <person name="Zhang B."/>
            <person name="Hu W."/>
            <person name="Zhang Y."/>
            <person name="Tian X."/>
            <person name="Jiao Y."/>
            <person name="Liang X."/>
            <person name="Jin J."/>
            <person name="Gao L."/>
            <person name="Zheng W."/>
            <person name="Hao B."/>
            <person name="Liu S."/>
            <person name="Wang W."/>
            <person name="Yuan L."/>
            <person name="Cao M."/>
            <person name="McDermott J."/>
            <person name="Samudrala R."/>
            <person name="Wang J."/>
            <person name="Wong G.K."/>
            <person name="Yang H."/>
        </authorList>
    </citation>
    <scope>NUCLEOTIDE SEQUENCE [LARGE SCALE GENOMIC DNA]</scope>
    <source>
        <strain evidence="17">cv. 93-11</strain>
    </source>
</reference>
<evidence type="ECO:0000256" key="8">
    <source>
        <dbReference type="ARBA" id="ARBA00022531"/>
    </source>
</evidence>
<feature type="active site" evidence="14">
    <location>
        <position position="218"/>
    </location>
</feature>
<keyword evidence="10" id="KW-0460">Magnesium</keyword>
<evidence type="ECO:0000256" key="10">
    <source>
        <dbReference type="ARBA" id="ARBA00022842"/>
    </source>
</evidence>
<dbReference type="GO" id="GO:0048366">
    <property type="term" value="P:leaf development"/>
    <property type="evidence" value="ECO:0007669"/>
    <property type="project" value="TreeGrafter"/>
</dbReference>
<evidence type="ECO:0000313" key="16">
    <source>
        <dbReference type="EMBL" id="EAY72974.1"/>
    </source>
</evidence>
<dbReference type="PROSITE" id="PS00393">
    <property type="entry name" value="PEPCASE_2"/>
    <property type="match status" value="1"/>
</dbReference>
<dbReference type="InterPro" id="IPR033129">
    <property type="entry name" value="PEPCASE_His_AS"/>
</dbReference>
<feature type="active site" evidence="15">
    <location>
        <position position="702"/>
    </location>
</feature>
<evidence type="ECO:0000256" key="1">
    <source>
        <dbReference type="ARBA" id="ARBA00001946"/>
    </source>
</evidence>
<dbReference type="AlphaFoldDB" id="A2WLX8"/>
<comment type="similarity">
    <text evidence="4">Belongs to the PEPCase type 1 family.</text>
</comment>
<keyword evidence="11" id="KW-0456">Lyase</keyword>
<name>A2WLX8_ORYSI</name>
<dbReference type="GO" id="GO:0009507">
    <property type="term" value="C:chloroplast"/>
    <property type="evidence" value="ECO:0007669"/>
    <property type="project" value="TreeGrafter"/>
</dbReference>
<comment type="subcellular location">
    <subcellularLocation>
        <location evidence="3">Cytoplasm</location>
    </subcellularLocation>
</comment>
<accession>A2WLX8</accession>
<dbReference type="GO" id="GO:0005829">
    <property type="term" value="C:cytosol"/>
    <property type="evidence" value="ECO:0007669"/>
    <property type="project" value="TreeGrafter"/>
</dbReference>
<evidence type="ECO:0000256" key="9">
    <source>
        <dbReference type="ARBA" id="ARBA00022533"/>
    </source>
</evidence>
<dbReference type="EMBL" id="CM000126">
    <property type="protein sequence ID" value="EAY72974.1"/>
    <property type="molecule type" value="Genomic_DNA"/>
</dbReference>
<evidence type="ECO:0000256" key="13">
    <source>
        <dbReference type="ARBA" id="ARBA00048995"/>
    </source>
</evidence>
<dbReference type="InterPro" id="IPR022805">
    <property type="entry name" value="PEP_COase_bac/pln-type"/>
</dbReference>
<evidence type="ECO:0000256" key="6">
    <source>
        <dbReference type="ARBA" id="ARBA00012305"/>
    </source>
</evidence>
<dbReference type="FunFam" id="1.20.1440.90:FF:000001">
    <property type="entry name" value="Phosphoenolpyruvate carboxylase 1"/>
    <property type="match status" value="1"/>
</dbReference>
<dbReference type="Gene3D" id="1.20.1440.90">
    <property type="entry name" value="Phosphoenolpyruvate/pyruvate domain"/>
    <property type="match status" value="1"/>
</dbReference>
<evidence type="ECO:0000256" key="14">
    <source>
        <dbReference type="PROSITE-ProRule" id="PRU10111"/>
    </source>
</evidence>
<dbReference type="InterPro" id="IPR018129">
    <property type="entry name" value="PEP_COase_Lys_AS"/>
</dbReference>
<evidence type="ECO:0000256" key="11">
    <source>
        <dbReference type="ARBA" id="ARBA00023239"/>
    </source>
</evidence>
<dbReference type="GO" id="GO:0015977">
    <property type="term" value="P:carbon fixation"/>
    <property type="evidence" value="ECO:0007669"/>
    <property type="project" value="UniProtKB-KW"/>
</dbReference>
<protein>
    <recommendedName>
        <fullName evidence="6">phosphoenolpyruvate carboxylase</fullName>
        <ecNumber evidence="6">4.1.1.31</ecNumber>
    </recommendedName>
</protein>
<evidence type="ECO:0000256" key="2">
    <source>
        <dbReference type="ARBA" id="ARBA00003774"/>
    </source>
</evidence>
<comment type="cofactor">
    <cofactor evidence="1">
        <name>Mg(2+)</name>
        <dbReference type="ChEBI" id="CHEBI:18420"/>
    </cofactor>
</comment>
<sequence>MISLHSAPFTLLVKLPGRRRSGLTPPRCAVRGAGNVSSAAVREMAVAEGRRQHEYSIDARLRQLAPEKVSADDRLVDYETLLVARFLDILEDLHGGDFRQVVEDCLRLSGEYQSEGDPARLGELGGLLTSLDVGDAIMVASSFSHMLNLANLAEEIQMVYRKKAEASRRGDFVDEASAPTESDIDETFQRLVRGLGKSPREVFDALRSQTIDLVLTAHPTQSVRRSLLQKHASIRSCLTQLCGEGISDNEEQEIDEALQREILAAFKTDEIRRTPPTPQDEMRAGMSYFHDTIWNGVPKFLRRVDTALKNIGIDERLPYNAPLIQFSSWMGGDRDGNPRVTPEVTRDVCLLARMMAANMYFSKMADLMFELSMWRCNDELRARANELHRKSSRNKRPPLTASLCTPAATVSVSDLHKHQEPARFTSFLNAAIEDAALVSDIAARPEALRRLLSPPEFWKKISPGEPYRIILGDVRDKLYNTCERARQILSKGISSIPEDQTYTNVEQFLEPLELCYRSLCDCGDKLIADGRLLDLMRQVSTFGLSLVKLDIRQESERHTDAMDAITTHLGIGSYREWPEERRQEWLVSELRGRRPLFGPDLPQSEEVADVLGAFRVIAELPADSFGAYIISMATAPSDVLAVELLQRECGVKKPLRVVPLFEKLADLQQARATMELLFSVDWYKERIDGKQEIMIGYSDSGKDAGRLSAAWQLYKAQEEIVGVAERHGVKLTIFHGRGGTVGRGGGPSHLAILSQPPNTVNGSLRVTVQGEVIEKSFGEENLCFRTLQRFTAATLEHGMNPPVSPKPEWRRLLDDMATVATDEYRSIVFQEPRFVEYFRAATPETEYGRMNIGSRPSKRKPGGGIESLRAIPWIFAWTQTRFHLPVWLGFGAAFRHAMQQSDAGGGLATLREMYDEWPFFRVTIDLLEMVFAKGDPGIAALYDELLVPDDLRPFGEQLRANYVETQRLLLQVAGHKDLLESDPYLRQRLMLRDSYITALNVCQAYTLKRIRDGGFRPETRPPLSKELLGSSAVAEKLVKLNPNSEYDPGLEDTLILTMKGIAAGMQNTG</sequence>
<proteinExistence type="inferred from homology"/>
<comment type="catalytic activity">
    <reaction evidence="13">
        <text>oxaloacetate + phosphate = phosphoenolpyruvate + hydrogencarbonate</text>
        <dbReference type="Rhea" id="RHEA:28370"/>
        <dbReference type="ChEBI" id="CHEBI:16452"/>
        <dbReference type="ChEBI" id="CHEBI:17544"/>
        <dbReference type="ChEBI" id="CHEBI:43474"/>
        <dbReference type="ChEBI" id="CHEBI:58702"/>
        <dbReference type="EC" id="4.1.1.31"/>
    </reaction>
</comment>
<dbReference type="PANTHER" id="PTHR30523">
    <property type="entry name" value="PHOSPHOENOLPYRUVATE CARBOXYLASE"/>
    <property type="match status" value="1"/>
</dbReference>
<gene>
    <name evidence="16" type="ORF">OsI_00846</name>
</gene>
<keyword evidence="17" id="KW-1185">Reference proteome</keyword>
<keyword evidence="7" id="KW-0963">Cytoplasm</keyword>
<dbReference type="EC" id="4.1.1.31" evidence="6"/>
<dbReference type="Pfam" id="PF00311">
    <property type="entry name" value="PEPcase"/>
    <property type="match status" value="2"/>
</dbReference>
<dbReference type="PRINTS" id="PR00150">
    <property type="entry name" value="PEPCARBXLASE"/>
</dbReference>
<dbReference type="PROSITE" id="PS00781">
    <property type="entry name" value="PEPCASE_1"/>
    <property type="match status" value="1"/>
</dbReference>
<dbReference type="OMA" id="GPTHRFI"/>
<dbReference type="GO" id="GO:0008964">
    <property type="term" value="F:phosphoenolpyruvate carboxylase activity"/>
    <property type="evidence" value="ECO:0007669"/>
    <property type="project" value="UniProtKB-EC"/>
</dbReference>
<dbReference type="Gramene" id="BGIOSGA002978-TA">
    <property type="protein sequence ID" value="BGIOSGA002978-PA"/>
    <property type="gene ID" value="BGIOSGA002978"/>
</dbReference>
<dbReference type="HOGENOM" id="CLU_006557_2_0_1"/>
<dbReference type="GO" id="GO:0048046">
    <property type="term" value="C:apoplast"/>
    <property type="evidence" value="ECO:0007669"/>
    <property type="project" value="TreeGrafter"/>
</dbReference>
<evidence type="ECO:0000256" key="12">
    <source>
        <dbReference type="ARBA" id="ARBA00023300"/>
    </source>
</evidence>
<evidence type="ECO:0000256" key="5">
    <source>
        <dbReference type="ARBA" id="ARBA00011881"/>
    </source>
</evidence>
<keyword evidence="9" id="KW-0021">Allosteric enzyme</keyword>
<evidence type="ECO:0000256" key="15">
    <source>
        <dbReference type="PROSITE-ProRule" id="PRU10112"/>
    </source>
</evidence>
<dbReference type="InterPro" id="IPR015813">
    <property type="entry name" value="Pyrv/PenolPyrv_kinase-like_dom"/>
</dbReference>
<evidence type="ECO:0000256" key="3">
    <source>
        <dbReference type="ARBA" id="ARBA00004496"/>
    </source>
</evidence>
<organism evidence="16 17">
    <name type="scientific">Oryza sativa subsp. indica</name>
    <name type="common">Rice</name>
    <dbReference type="NCBI Taxonomy" id="39946"/>
    <lineage>
        <taxon>Eukaryota</taxon>
        <taxon>Viridiplantae</taxon>
        <taxon>Streptophyta</taxon>
        <taxon>Embryophyta</taxon>
        <taxon>Tracheophyta</taxon>
        <taxon>Spermatophyta</taxon>
        <taxon>Magnoliopsida</taxon>
        <taxon>Liliopsida</taxon>
        <taxon>Poales</taxon>
        <taxon>Poaceae</taxon>
        <taxon>BOP clade</taxon>
        <taxon>Oryzoideae</taxon>
        <taxon>Oryzeae</taxon>
        <taxon>Oryzinae</taxon>
        <taxon>Oryza</taxon>
        <taxon>Oryza sativa</taxon>
    </lineage>
</organism>
<evidence type="ECO:0000256" key="4">
    <source>
        <dbReference type="ARBA" id="ARBA00008346"/>
    </source>
</evidence>
<dbReference type="Proteomes" id="UP000007015">
    <property type="component" value="Chromosome 1"/>
</dbReference>
<dbReference type="InterPro" id="IPR021135">
    <property type="entry name" value="PEP_COase"/>
</dbReference>
<evidence type="ECO:0000313" key="17">
    <source>
        <dbReference type="Proteomes" id="UP000007015"/>
    </source>
</evidence>
<dbReference type="SUPFAM" id="SSF51621">
    <property type="entry name" value="Phosphoenolpyruvate/pyruvate domain"/>
    <property type="match status" value="1"/>
</dbReference>
<dbReference type="STRING" id="39946.A2WLX8"/>
<evidence type="ECO:0000256" key="7">
    <source>
        <dbReference type="ARBA" id="ARBA00022490"/>
    </source>
</evidence>
<dbReference type="GO" id="GO:0006099">
    <property type="term" value="P:tricarboxylic acid cycle"/>
    <property type="evidence" value="ECO:0007669"/>
    <property type="project" value="InterPro"/>
</dbReference>
<dbReference type="GO" id="GO:0015979">
    <property type="term" value="P:photosynthesis"/>
    <property type="evidence" value="ECO:0007669"/>
    <property type="project" value="UniProtKB-KW"/>
</dbReference>
<dbReference type="HAMAP" id="MF_00595">
    <property type="entry name" value="PEPcase_type1"/>
    <property type="match status" value="1"/>
</dbReference>
<keyword evidence="8" id="KW-0602">Photosynthesis</keyword>
<keyword evidence="12" id="KW-0120">Carbon dioxide fixation</keyword>
<comment type="function">
    <text evidence="2">Through the carboxylation of phosphoenolpyruvate (PEP) it forms oxaloacetate, a four-carbon dicarboxylic acid source for the tricarboxylic acid cycle.</text>
</comment>
<dbReference type="PANTHER" id="PTHR30523:SF25">
    <property type="entry name" value="PHOSPHOENOLPYRUVATE CARBOXYLASE"/>
    <property type="match status" value="1"/>
</dbReference>
<comment type="subunit">
    <text evidence="5">Homotetramer.</text>
</comment>